<dbReference type="PATRIC" id="fig|1433126.3.peg.1165"/>
<comment type="pathway">
    <text evidence="1">Cofactor biosynthesis; tetrahydrofolate biosynthesis; 2-amino-4-hydroxy-6-hydroxymethyl-7,8-dihydropteridine diphosphate from 7,8-dihydroneopterin triphosphate: step 4/4.</text>
</comment>
<evidence type="ECO:0000256" key="5">
    <source>
        <dbReference type="ARBA" id="ARBA00022679"/>
    </source>
</evidence>
<dbReference type="PANTHER" id="PTHR43071">
    <property type="entry name" value="2-AMINO-4-HYDROXY-6-HYDROXYMETHYLDIHYDROPTERIDINE PYROPHOSPHOKINASE"/>
    <property type="match status" value="1"/>
</dbReference>
<dbReference type="Gene3D" id="3.30.70.560">
    <property type="entry name" value="7,8-Dihydro-6-hydroxymethylpterin-pyrophosphokinase HPPK"/>
    <property type="match status" value="1"/>
</dbReference>
<keyword evidence="5 14" id="KW-0808">Transferase</keyword>
<dbReference type="OrthoDB" id="9808041at2"/>
<sequence length="155" mass="17557">MKELILLLGSNLGAREEYLSSAREMISCSLCNILASSSVYKSEAFGYQSDNGYLNQVVVGLCDVEAELVLKKIHEIEDVLGRVRKAGVRFSDRTIDIDILYYGDMILNSPELTIPHPQIDKRLFVLEPLSELFPYKKDPRTGKKIQEMVNSLRKC</sequence>
<evidence type="ECO:0000256" key="4">
    <source>
        <dbReference type="ARBA" id="ARBA00016218"/>
    </source>
</evidence>
<evidence type="ECO:0000313" key="15">
    <source>
        <dbReference type="Proteomes" id="UP000027616"/>
    </source>
</evidence>
<dbReference type="HOGENOM" id="CLU_097916_1_2_10"/>
<keyword evidence="6" id="KW-0547">Nucleotide-binding</keyword>
<evidence type="ECO:0000256" key="12">
    <source>
        <dbReference type="ARBA" id="ARBA00033413"/>
    </source>
</evidence>
<reference evidence="14 15" key="1">
    <citation type="journal article" date="2015" name="Genome Announc.">
        <title>Complete Genome Sequence of the Novel Leech Symbiont Mucinivorans hirudinis M3T.</title>
        <authorList>
            <person name="Nelson M.C."/>
            <person name="Bomar L."/>
            <person name="Graf J."/>
        </authorList>
    </citation>
    <scope>NUCLEOTIDE SEQUENCE [LARGE SCALE GENOMIC DNA]</scope>
    <source>
        <strain evidence="15">M3</strain>
    </source>
</reference>
<dbReference type="CDD" id="cd00483">
    <property type="entry name" value="HPPK"/>
    <property type="match status" value="1"/>
</dbReference>
<accession>A0A060R7N8</accession>
<evidence type="ECO:0000259" key="13">
    <source>
        <dbReference type="Pfam" id="PF01288"/>
    </source>
</evidence>
<keyword evidence="15" id="KW-1185">Reference proteome</keyword>
<name>A0A060R7N8_9BACT</name>
<feature type="domain" description="7,8-dihydro-6-hydroxymethylpterin-pyrophosphokinase" evidence="13">
    <location>
        <begin position="6"/>
        <end position="133"/>
    </location>
</feature>
<evidence type="ECO:0000256" key="8">
    <source>
        <dbReference type="ARBA" id="ARBA00022840"/>
    </source>
</evidence>
<dbReference type="GO" id="GO:0046654">
    <property type="term" value="P:tetrahydrofolate biosynthetic process"/>
    <property type="evidence" value="ECO:0007669"/>
    <property type="project" value="UniProtKB-UniPathway"/>
</dbReference>
<dbReference type="GO" id="GO:0016301">
    <property type="term" value="F:kinase activity"/>
    <property type="evidence" value="ECO:0007669"/>
    <property type="project" value="UniProtKB-KW"/>
</dbReference>
<keyword evidence="8" id="KW-0067">ATP-binding</keyword>
<dbReference type="InterPro" id="IPR035907">
    <property type="entry name" value="Hppk_sf"/>
</dbReference>
<dbReference type="GO" id="GO:0046656">
    <property type="term" value="P:folic acid biosynthetic process"/>
    <property type="evidence" value="ECO:0007669"/>
    <property type="project" value="UniProtKB-KW"/>
</dbReference>
<evidence type="ECO:0000256" key="7">
    <source>
        <dbReference type="ARBA" id="ARBA00022777"/>
    </source>
</evidence>
<keyword evidence="9" id="KW-0289">Folate biosynthesis</keyword>
<dbReference type="STRING" id="1433126.BN938_1173"/>
<dbReference type="Pfam" id="PF01288">
    <property type="entry name" value="HPPK"/>
    <property type="match status" value="1"/>
</dbReference>
<comment type="function">
    <text evidence="10">Catalyzes the transfer of pyrophosphate from adenosine triphosphate (ATP) to 6-hydroxymethyl-7,8-dihydropterin, an enzymatic step in folate biosynthesis pathway.</text>
</comment>
<dbReference type="UniPathway" id="UPA00077">
    <property type="reaction ID" value="UER00155"/>
</dbReference>
<evidence type="ECO:0000256" key="1">
    <source>
        <dbReference type="ARBA" id="ARBA00005051"/>
    </source>
</evidence>
<protein>
    <recommendedName>
        <fullName evidence="4">2-amino-4-hydroxy-6-hydroxymethyldihydropteridine pyrophosphokinase</fullName>
        <ecNumber evidence="3">2.7.6.3</ecNumber>
    </recommendedName>
    <alternativeName>
        <fullName evidence="11">6-hydroxymethyl-7,8-dihydropterin pyrophosphokinase</fullName>
    </alternativeName>
    <alternativeName>
        <fullName evidence="12">7,8-dihydro-6-hydroxymethylpterin-pyrophosphokinase</fullName>
    </alternativeName>
</protein>
<dbReference type="AlphaFoldDB" id="A0A060R7N8"/>
<gene>
    <name evidence="14" type="ORF">BN938_1173</name>
</gene>
<dbReference type="PANTHER" id="PTHR43071:SF1">
    <property type="entry name" value="2-AMINO-4-HYDROXY-6-HYDROXYMETHYLDIHYDROPTERIDINE PYROPHOSPHOKINASE"/>
    <property type="match status" value="1"/>
</dbReference>
<organism evidence="14 15">
    <name type="scientific">Mucinivorans hirudinis</name>
    <dbReference type="NCBI Taxonomy" id="1433126"/>
    <lineage>
        <taxon>Bacteria</taxon>
        <taxon>Pseudomonadati</taxon>
        <taxon>Bacteroidota</taxon>
        <taxon>Bacteroidia</taxon>
        <taxon>Bacteroidales</taxon>
        <taxon>Rikenellaceae</taxon>
        <taxon>Mucinivorans</taxon>
    </lineage>
</organism>
<evidence type="ECO:0000256" key="2">
    <source>
        <dbReference type="ARBA" id="ARBA00005810"/>
    </source>
</evidence>
<evidence type="ECO:0000256" key="9">
    <source>
        <dbReference type="ARBA" id="ARBA00022909"/>
    </source>
</evidence>
<evidence type="ECO:0000256" key="6">
    <source>
        <dbReference type="ARBA" id="ARBA00022741"/>
    </source>
</evidence>
<dbReference type="InterPro" id="IPR000550">
    <property type="entry name" value="Hppk"/>
</dbReference>
<dbReference type="eggNOG" id="COG0801">
    <property type="taxonomic scope" value="Bacteria"/>
</dbReference>
<evidence type="ECO:0000313" key="14">
    <source>
        <dbReference type="EMBL" id="CDN31267.1"/>
    </source>
</evidence>
<evidence type="ECO:0000256" key="11">
    <source>
        <dbReference type="ARBA" id="ARBA00029766"/>
    </source>
</evidence>
<dbReference type="EC" id="2.7.6.3" evidence="3"/>
<evidence type="ECO:0000256" key="3">
    <source>
        <dbReference type="ARBA" id="ARBA00013253"/>
    </source>
</evidence>
<keyword evidence="7 14" id="KW-0418">Kinase</keyword>
<dbReference type="GO" id="GO:0005524">
    <property type="term" value="F:ATP binding"/>
    <property type="evidence" value="ECO:0007669"/>
    <property type="project" value="UniProtKB-KW"/>
</dbReference>
<evidence type="ECO:0000256" key="10">
    <source>
        <dbReference type="ARBA" id="ARBA00029409"/>
    </source>
</evidence>
<dbReference type="SUPFAM" id="SSF55083">
    <property type="entry name" value="6-hydroxymethyl-7,8-dihydropterin pyrophosphokinase, HPPK"/>
    <property type="match status" value="1"/>
</dbReference>
<comment type="similarity">
    <text evidence="2">Belongs to the HPPK family.</text>
</comment>
<dbReference type="NCBIfam" id="TIGR01498">
    <property type="entry name" value="folK"/>
    <property type="match status" value="1"/>
</dbReference>
<dbReference type="Proteomes" id="UP000027616">
    <property type="component" value="Chromosome I"/>
</dbReference>
<dbReference type="EMBL" id="HG934468">
    <property type="protein sequence ID" value="CDN31267.1"/>
    <property type="molecule type" value="Genomic_DNA"/>
</dbReference>
<proteinExistence type="inferred from homology"/>
<dbReference type="KEGG" id="rbc:BN938_1173"/>
<dbReference type="GO" id="GO:0003848">
    <property type="term" value="F:2-amino-4-hydroxy-6-hydroxymethyldihydropteridine diphosphokinase activity"/>
    <property type="evidence" value="ECO:0007669"/>
    <property type="project" value="UniProtKB-EC"/>
</dbReference>